<reference evidence="2" key="1">
    <citation type="submission" date="2016-10" db="EMBL/GenBank/DDBJ databases">
        <authorList>
            <person name="Varghese N."/>
            <person name="Submissions S."/>
        </authorList>
    </citation>
    <scope>NUCLEOTIDE SEQUENCE [LARGE SCALE GENOMIC DNA]</scope>
    <source>
        <strain evidence="2">DUS833</strain>
    </source>
</reference>
<evidence type="ECO:0000313" key="1">
    <source>
        <dbReference type="EMBL" id="SDR55749.1"/>
    </source>
</evidence>
<dbReference type="AlphaFoldDB" id="A0A1H1K1D2"/>
<name>A0A1H1K1D2_9BURK</name>
<gene>
    <name evidence="1" type="ORF">SAMN05445850_6159</name>
</gene>
<proteinExistence type="predicted"/>
<keyword evidence="2" id="KW-1185">Reference proteome</keyword>
<evidence type="ECO:0000313" key="2">
    <source>
        <dbReference type="Proteomes" id="UP000199365"/>
    </source>
</evidence>
<dbReference type="Proteomes" id="UP000199365">
    <property type="component" value="Unassembled WGS sequence"/>
</dbReference>
<protein>
    <submittedName>
        <fullName evidence="1">Uncharacterized protein</fullName>
    </submittedName>
</protein>
<dbReference type="EMBL" id="FNKX01000002">
    <property type="protein sequence ID" value="SDR55749.1"/>
    <property type="molecule type" value="Genomic_DNA"/>
</dbReference>
<accession>A0A1H1K1D2</accession>
<sequence>MVNSLRVFWKISKGQMGQQKQDKTGGKEECQLCRITYSIYSNFPPMSSAMALNAETGEWFPFDRLRSYSNGYDMAEALGYAWACDCRGRKAAPALTSKDRTHDEQYTLKDGDGRVMPDTYYTVRLPSGSLVHGVTDGLGRTKRYKTNGAQSIHIYLGHREEA</sequence>
<organism evidence="1 2">
    <name type="scientific">Paraburkholderia tuberum</name>
    <dbReference type="NCBI Taxonomy" id="157910"/>
    <lineage>
        <taxon>Bacteria</taxon>
        <taxon>Pseudomonadati</taxon>
        <taxon>Pseudomonadota</taxon>
        <taxon>Betaproteobacteria</taxon>
        <taxon>Burkholderiales</taxon>
        <taxon>Burkholderiaceae</taxon>
        <taxon>Paraburkholderia</taxon>
    </lineage>
</organism>